<dbReference type="SUPFAM" id="SSF56784">
    <property type="entry name" value="HAD-like"/>
    <property type="match status" value="1"/>
</dbReference>
<evidence type="ECO:0000256" key="1">
    <source>
        <dbReference type="ARBA" id="ARBA00001946"/>
    </source>
</evidence>
<evidence type="ECO:0000256" key="5">
    <source>
        <dbReference type="ARBA" id="ARBA00023277"/>
    </source>
</evidence>
<keyword evidence="3" id="KW-0479">Metal-binding</keyword>
<dbReference type="CDD" id="cd07505">
    <property type="entry name" value="HAD_BPGM-like"/>
    <property type="match status" value="1"/>
</dbReference>
<dbReference type="RefSeq" id="WP_161869754.1">
    <property type="nucleotide sequence ID" value="NZ_MAEI02000001.1"/>
</dbReference>
<dbReference type="InterPro" id="IPR051600">
    <property type="entry name" value="Beta-PGM-like"/>
</dbReference>
<reference evidence="7" key="1">
    <citation type="submission" date="2016-06" db="EMBL/GenBank/DDBJ databases">
        <title>Four novel species of enterococci isolated from chicken manure.</title>
        <authorList>
            <person name="Van Tyne D."/>
        </authorList>
    </citation>
    <scope>NUCLEOTIDE SEQUENCE [LARGE SCALE GENOMIC DNA]</scope>
    <source>
        <strain evidence="7">JM9A</strain>
    </source>
</reference>
<keyword evidence="7" id="KW-1185">Reference proteome</keyword>
<reference evidence="6 7" key="2">
    <citation type="submission" date="2024-02" db="EMBL/GenBank/DDBJ databases">
        <title>The Genome Sequence of Enterococcus diestrammenae JM9A.</title>
        <authorList>
            <person name="Earl A."/>
            <person name="Manson A."/>
            <person name="Gilmore M."/>
            <person name="Sanders J."/>
            <person name="Shea T."/>
            <person name="Howe W."/>
            <person name="Livny J."/>
            <person name="Cuomo C."/>
            <person name="Neafsey D."/>
            <person name="Birren B."/>
        </authorList>
    </citation>
    <scope>NUCLEOTIDE SEQUENCE [LARGE SCALE GENOMIC DNA]</scope>
    <source>
        <strain evidence="6 7">JM9A</strain>
    </source>
</reference>
<gene>
    <name evidence="6" type="ORF">BAU18_000117</name>
</gene>
<organism evidence="6 7">
    <name type="scientific">Enterococcus diestrammenae</name>
    <dbReference type="NCBI Taxonomy" id="1155073"/>
    <lineage>
        <taxon>Bacteria</taxon>
        <taxon>Bacillati</taxon>
        <taxon>Bacillota</taxon>
        <taxon>Bacilli</taxon>
        <taxon>Lactobacillales</taxon>
        <taxon>Enterococcaceae</taxon>
        <taxon>Enterococcus</taxon>
    </lineage>
</organism>
<dbReference type="Gene3D" id="3.40.50.1000">
    <property type="entry name" value="HAD superfamily/HAD-like"/>
    <property type="match status" value="1"/>
</dbReference>
<dbReference type="PANTHER" id="PTHR46193">
    <property type="entry name" value="6-PHOSPHOGLUCONATE PHOSPHATASE"/>
    <property type="match status" value="1"/>
</dbReference>
<protein>
    <submittedName>
        <fullName evidence="6">Uncharacterized protein</fullName>
    </submittedName>
</protein>
<dbReference type="SFLD" id="SFLDG01129">
    <property type="entry name" value="C1.5:_HAD__Beta-PGM__Phosphata"/>
    <property type="match status" value="1"/>
</dbReference>
<evidence type="ECO:0000256" key="2">
    <source>
        <dbReference type="ARBA" id="ARBA00006171"/>
    </source>
</evidence>
<comment type="cofactor">
    <cofactor evidence="1">
        <name>Mg(2+)</name>
        <dbReference type="ChEBI" id="CHEBI:18420"/>
    </cofactor>
</comment>
<dbReference type="Gene3D" id="1.10.150.240">
    <property type="entry name" value="Putative phosphatase, domain 2"/>
    <property type="match status" value="1"/>
</dbReference>
<dbReference type="InterPro" id="IPR036412">
    <property type="entry name" value="HAD-like_sf"/>
</dbReference>
<dbReference type="Pfam" id="PF00702">
    <property type="entry name" value="Hydrolase"/>
    <property type="match status" value="1"/>
</dbReference>
<comment type="similarity">
    <text evidence="2">Belongs to the HAD-like hydrolase superfamily. CbbY/CbbZ/Gph/YieH family.</text>
</comment>
<dbReference type="PROSITE" id="PS01228">
    <property type="entry name" value="COF_1"/>
    <property type="match status" value="1"/>
</dbReference>
<dbReference type="SFLD" id="SFLDS00003">
    <property type="entry name" value="Haloacid_Dehalogenase"/>
    <property type="match status" value="1"/>
</dbReference>
<dbReference type="InterPro" id="IPR023198">
    <property type="entry name" value="PGP-like_dom2"/>
</dbReference>
<dbReference type="InterPro" id="IPR023214">
    <property type="entry name" value="HAD_sf"/>
</dbReference>
<name>A0ABV0F0M0_9ENTE</name>
<accession>A0ABV0F0M0</accession>
<proteinExistence type="inferred from homology"/>
<keyword evidence="4" id="KW-0460">Magnesium</keyword>
<evidence type="ECO:0000256" key="3">
    <source>
        <dbReference type="ARBA" id="ARBA00022723"/>
    </source>
</evidence>
<evidence type="ECO:0000313" key="7">
    <source>
        <dbReference type="Proteomes" id="UP001429357"/>
    </source>
</evidence>
<dbReference type="Proteomes" id="UP001429357">
    <property type="component" value="Unassembled WGS sequence"/>
</dbReference>
<comment type="caution">
    <text evidence="6">The sequence shown here is derived from an EMBL/GenBank/DDBJ whole genome shotgun (WGS) entry which is preliminary data.</text>
</comment>
<evidence type="ECO:0000313" key="6">
    <source>
        <dbReference type="EMBL" id="MEO1780578.1"/>
    </source>
</evidence>
<dbReference type="PANTHER" id="PTHR46193:SF18">
    <property type="entry name" value="HEXITOL PHOSPHATASE B"/>
    <property type="match status" value="1"/>
</dbReference>
<dbReference type="EMBL" id="MAEI02000001">
    <property type="protein sequence ID" value="MEO1780578.1"/>
    <property type="molecule type" value="Genomic_DNA"/>
</dbReference>
<keyword evidence="5" id="KW-0119">Carbohydrate metabolism</keyword>
<evidence type="ECO:0000256" key="4">
    <source>
        <dbReference type="ARBA" id="ARBA00022842"/>
    </source>
</evidence>
<sequence length="226" mass="26055">MCKAVLFDFNGTLLSDSPQNEAAWLEFAKTVTGKILSPSEFQENVHGKNNRLVLKYLFDRSFTKEESIELGEKKEEIYRQMVRQDPTTQHLMSGAPEFLDYLKEKRIPVNIATAAGYGNVRFYFDFFHLNRWFDFEKIIYDNGEMKSKPFPDYYIQSAERINVDLRNVVIFEDSYSGLLAAKNAGAAKIIAIEIGDNRNDLMSLNIADIVVKDYFSPEVKKLFKSN</sequence>